<keyword evidence="14" id="KW-1185">Reference proteome</keyword>
<dbReference type="CTD" id="108715088"/>
<keyword evidence="6 12" id="KW-1133">Transmembrane helix</keyword>
<keyword evidence="7" id="KW-0333">Golgi apparatus</keyword>
<dbReference type="GeneID" id="108715088"/>
<keyword evidence="5" id="KW-0735">Signal-anchor</keyword>
<dbReference type="GO" id="GO:0000139">
    <property type="term" value="C:Golgi membrane"/>
    <property type="evidence" value="ECO:0007669"/>
    <property type="project" value="UniProtKB-SubCell"/>
</dbReference>
<dbReference type="RefSeq" id="XP_041417094.1">
    <property type="nucleotide sequence ID" value="XM_041561160.1"/>
</dbReference>
<evidence type="ECO:0000256" key="4">
    <source>
        <dbReference type="ARBA" id="ARBA00022692"/>
    </source>
</evidence>
<evidence type="ECO:0000256" key="6">
    <source>
        <dbReference type="ARBA" id="ARBA00022989"/>
    </source>
</evidence>
<evidence type="ECO:0000256" key="8">
    <source>
        <dbReference type="ARBA" id="ARBA00023136"/>
    </source>
</evidence>
<keyword evidence="9" id="KW-0325">Glycoprotein</keyword>
<dbReference type="Proteomes" id="UP000186698">
    <property type="component" value="Chromosome 4S"/>
</dbReference>
<evidence type="ECO:0000313" key="15">
    <source>
        <dbReference type="RefSeq" id="XP_041417094.1"/>
    </source>
</evidence>
<dbReference type="KEGG" id="xla:108715088"/>
<dbReference type="AlphaFoldDB" id="A0A8J1KLH6"/>
<sequence>MEEVISEADRQEEKLQVFPMKMSRINTGKFSILILMAQTLAFICIIFKFHDSPLPPVKKYQRTHMIILSTWRSGSSFTGQLFSQHPDVFYLMEPVWHVWSKMHQNSVNLLHMAARDLVRSVFLCDMSVFEAYLPPEKFSSSFFQWETSRALCSPPVCNLFKRSDIIPQNHCKLLCPKNPFNITEKACKSYSHIVLKEVRFFDLKVLYPLLRDPSLNVKILHLVRDPRGVFHSREKTTSALSFDTKIVLGDIESQNSDADYEMIKQICESQVEMYRTVMTSNFSRLRSHYHMVRYEDIADDPIENARQMYQFANLNFTPKLKTWVHNITHGKGQGMSFVINSRDARNVSRAWRDHLPFKTVYRIQNICKEALKVFGYRTLKTETEQKNLSVNILLPPPKLSTGTNAPLT</sequence>
<dbReference type="GO" id="GO:0005975">
    <property type="term" value="P:carbohydrate metabolic process"/>
    <property type="evidence" value="ECO:0007669"/>
    <property type="project" value="InterPro"/>
</dbReference>
<proteinExistence type="inferred from homology"/>
<evidence type="ECO:0000256" key="1">
    <source>
        <dbReference type="ARBA" id="ARBA00004323"/>
    </source>
</evidence>
<dbReference type="GO" id="GO:0001517">
    <property type="term" value="F:N-acetylglucosamine 6-O-sulfotransferase activity"/>
    <property type="evidence" value="ECO:0000318"/>
    <property type="project" value="GO_Central"/>
</dbReference>
<dbReference type="Pfam" id="PF00685">
    <property type="entry name" value="Sulfotransfer_1"/>
    <property type="match status" value="1"/>
</dbReference>
<name>A0A8J1KLH6_XENLA</name>
<evidence type="ECO:0000256" key="9">
    <source>
        <dbReference type="ARBA" id="ARBA00023180"/>
    </source>
</evidence>
<feature type="domain" description="Sulfotransferase" evidence="13">
    <location>
        <begin position="63"/>
        <end position="374"/>
    </location>
</feature>
<evidence type="ECO:0000256" key="2">
    <source>
        <dbReference type="ARBA" id="ARBA00005530"/>
    </source>
</evidence>
<evidence type="ECO:0000256" key="12">
    <source>
        <dbReference type="SAM" id="Phobius"/>
    </source>
</evidence>
<evidence type="ECO:0000256" key="11">
    <source>
        <dbReference type="RuleBase" id="RU361155"/>
    </source>
</evidence>
<dbReference type="PANTHER" id="PTHR10704">
    <property type="entry name" value="CARBOHYDRATE SULFOTRANSFERASE"/>
    <property type="match status" value="1"/>
</dbReference>
<evidence type="ECO:0000313" key="14">
    <source>
        <dbReference type="Proteomes" id="UP000186698"/>
    </source>
</evidence>
<dbReference type="PIRSF" id="PIRSF005883">
    <property type="entry name" value="Carbohydrate_sulfotransferase"/>
    <property type="match status" value="1"/>
</dbReference>
<dbReference type="SUPFAM" id="SSF52540">
    <property type="entry name" value="P-loop containing nucleoside triphosphate hydrolases"/>
    <property type="match status" value="1"/>
</dbReference>
<dbReference type="GO" id="GO:0005802">
    <property type="term" value="C:trans-Golgi network"/>
    <property type="evidence" value="ECO:0000318"/>
    <property type="project" value="GO_Central"/>
</dbReference>
<comment type="similarity">
    <text evidence="2">Belongs to the sulfotransferase 1 family. Gal/GlcNAc/GalNAc subfamily.</text>
</comment>
<dbReference type="PANTHER" id="PTHR10704:SF72">
    <property type="entry name" value="SULFOTRANSFERASE"/>
    <property type="match status" value="1"/>
</dbReference>
<keyword evidence="3 11" id="KW-0808">Transferase</keyword>
<accession>A0A8J1KLH6</accession>
<protein>
    <recommendedName>
        <fullName evidence="11">Sulfotransferase</fullName>
        <ecNumber evidence="11">2.8.2.-</ecNumber>
    </recommendedName>
</protein>
<dbReference type="GO" id="GO:0006044">
    <property type="term" value="P:N-acetylglucosamine metabolic process"/>
    <property type="evidence" value="ECO:0000318"/>
    <property type="project" value="GO_Central"/>
</dbReference>
<feature type="transmembrane region" description="Helical" evidence="12">
    <location>
        <begin position="30"/>
        <end position="49"/>
    </location>
</feature>
<evidence type="ECO:0000256" key="5">
    <source>
        <dbReference type="ARBA" id="ARBA00022968"/>
    </source>
</evidence>
<evidence type="ECO:0000256" key="7">
    <source>
        <dbReference type="ARBA" id="ARBA00023034"/>
    </source>
</evidence>
<keyword evidence="4 12" id="KW-0812">Transmembrane</keyword>
<dbReference type="GO" id="GO:0006790">
    <property type="term" value="P:sulfur compound metabolic process"/>
    <property type="evidence" value="ECO:0000318"/>
    <property type="project" value="GO_Central"/>
</dbReference>
<evidence type="ECO:0000256" key="10">
    <source>
        <dbReference type="ARBA" id="ARBA00023277"/>
    </source>
</evidence>
<reference evidence="15" key="1">
    <citation type="submission" date="2025-08" db="UniProtKB">
        <authorList>
            <consortium name="RefSeq"/>
        </authorList>
    </citation>
    <scope>IDENTIFICATION</scope>
    <source>
        <strain evidence="15">J_2021</strain>
        <tissue evidence="15">Erythrocytes</tissue>
    </source>
</reference>
<dbReference type="InterPro" id="IPR027417">
    <property type="entry name" value="P-loop_NTPase"/>
</dbReference>
<keyword evidence="10" id="KW-0119">Carbohydrate metabolism</keyword>
<dbReference type="InterPro" id="IPR016469">
    <property type="entry name" value="Carbohydrate_sulfotransferase"/>
</dbReference>
<dbReference type="EC" id="2.8.2.-" evidence="11"/>
<dbReference type="InterPro" id="IPR000863">
    <property type="entry name" value="Sulfotransferase_dom"/>
</dbReference>
<evidence type="ECO:0000256" key="3">
    <source>
        <dbReference type="ARBA" id="ARBA00022679"/>
    </source>
</evidence>
<dbReference type="Gene3D" id="3.40.50.300">
    <property type="entry name" value="P-loop containing nucleotide triphosphate hydrolases"/>
    <property type="match status" value="1"/>
</dbReference>
<evidence type="ECO:0000259" key="13">
    <source>
        <dbReference type="Pfam" id="PF00685"/>
    </source>
</evidence>
<gene>
    <name evidence="15" type="primary">chst5.S</name>
</gene>
<dbReference type="OrthoDB" id="6138663at2759"/>
<dbReference type="InterPro" id="IPR051135">
    <property type="entry name" value="Gal/GlcNAc/GalNAc_ST"/>
</dbReference>
<organism evidence="14 15">
    <name type="scientific">Xenopus laevis</name>
    <name type="common">African clawed frog</name>
    <dbReference type="NCBI Taxonomy" id="8355"/>
    <lineage>
        <taxon>Eukaryota</taxon>
        <taxon>Metazoa</taxon>
        <taxon>Chordata</taxon>
        <taxon>Craniata</taxon>
        <taxon>Vertebrata</taxon>
        <taxon>Euteleostomi</taxon>
        <taxon>Amphibia</taxon>
        <taxon>Batrachia</taxon>
        <taxon>Anura</taxon>
        <taxon>Pipoidea</taxon>
        <taxon>Pipidae</taxon>
        <taxon>Xenopodinae</taxon>
        <taxon>Xenopus</taxon>
        <taxon>Xenopus</taxon>
    </lineage>
</organism>
<dbReference type="FunFam" id="3.40.50.300:FF:000703">
    <property type="entry name" value="Sulfotransferase"/>
    <property type="match status" value="1"/>
</dbReference>
<comment type="subcellular location">
    <subcellularLocation>
        <location evidence="1">Golgi apparatus membrane</location>
        <topology evidence="1">Single-pass type II membrane protein</topology>
    </subcellularLocation>
</comment>
<keyword evidence="8 12" id="KW-0472">Membrane</keyword>